<dbReference type="OMA" id="MSDEYQH"/>
<dbReference type="AlphaFoldDB" id="B4KER5"/>
<dbReference type="PhylomeDB" id="B4KER5"/>
<dbReference type="EMBL" id="CH933807">
    <property type="protein sequence ID" value="EDW12965.1"/>
    <property type="molecule type" value="Genomic_DNA"/>
</dbReference>
<feature type="compositionally biased region" description="Basic and acidic residues" evidence="2">
    <location>
        <begin position="71"/>
        <end position="91"/>
    </location>
</feature>
<evidence type="ECO:0008006" key="5">
    <source>
        <dbReference type="Google" id="ProtNLM"/>
    </source>
</evidence>
<gene>
    <name evidence="3" type="primary">Dmoj\GI22139</name>
    <name evidence="3" type="ORF">Dmoj_GI22139</name>
</gene>
<dbReference type="Pfam" id="PF08555">
    <property type="entry name" value="FAM32A"/>
    <property type="match status" value="1"/>
</dbReference>
<feature type="compositionally biased region" description="Polar residues" evidence="2">
    <location>
        <begin position="43"/>
        <end position="66"/>
    </location>
</feature>
<evidence type="ECO:0000256" key="1">
    <source>
        <dbReference type="ARBA" id="ARBA00008948"/>
    </source>
</evidence>
<dbReference type="InterPro" id="IPR013865">
    <property type="entry name" value="FAM32A"/>
</dbReference>
<accession>B4KER5</accession>
<dbReference type="HOGENOM" id="CLU_098435_3_0_1"/>
<comment type="similarity">
    <text evidence="1">Belongs to the FAM32 family.</text>
</comment>
<dbReference type="InParanoid" id="B4KER5"/>
<dbReference type="FunCoup" id="B4KER5">
    <property type="interactions" value="54"/>
</dbReference>
<feature type="region of interest" description="Disordered" evidence="2">
    <location>
        <begin position="20"/>
        <end position="97"/>
    </location>
</feature>
<dbReference type="KEGG" id="dmo:Dmoj_GI22139"/>
<organism evidence="3 4">
    <name type="scientific">Drosophila mojavensis</name>
    <name type="common">Fruit fly</name>
    <dbReference type="NCBI Taxonomy" id="7230"/>
    <lineage>
        <taxon>Eukaryota</taxon>
        <taxon>Metazoa</taxon>
        <taxon>Ecdysozoa</taxon>
        <taxon>Arthropoda</taxon>
        <taxon>Hexapoda</taxon>
        <taxon>Insecta</taxon>
        <taxon>Pterygota</taxon>
        <taxon>Neoptera</taxon>
        <taxon>Endopterygota</taxon>
        <taxon>Diptera</taxon>
        <taxon>Brachycera</taxon>
        <taxon>Muscomorpha</taxon>
        <taxon>Ephydroidea</taxon>
        <taxon>Drosophilidae</taxon>
        <taxon>Drosophila</taxon>
    </lineage>
</organism>
<dbReference type="PANTHER" id="PTHR13282:SF6">
    <property type="entry name" value="PROTEIN FAM32A"/>
    <property type="match status" value="1"/>
</dbReference>
<name>B4KER5_DROMO</name>
<dbReference type="eggNOG" id="KOG3410">
    <property type="taxonomic scope" value="Eukaryota"/>
</dbReference>
<dbReference type="PANTHER" id="PTHR13282">
    <property type="entry name" value="PROTEIN FAM32A"/>
    <property type="match status" value="1"/>
</dbReference>
<evidence type="ECO:0000313" key="4">
    <source>
        <dbReference type="Proteomes" id="UP000009192"/>
    </source>
</evidence>
<dbReference type="OrthoDB" id="205403at2759"/>
<sequence>MSDAYAYAAKGKLKLKCDSELKKKKKKKHKSKDKEKEELQQAYVEQQINEAANGTVQASTSNSSGYQRKLTKAELATKKQQEKMRNKRIMDKAQTTHKQRVEKFNEHLDTLTEHFDIPKVSWTK</sequence>
<evidence type="ECO:0000313" key="3">
    <source>
        <dbReference type="EMBL" id="EDW12965.1"/>
    </source>
</evidence>
<keyword evidence="4" id="KW-1185">Reference proteome</keyword>
<proteinExistence type="inferred from homology"/>
<feature type="compositionally biased region" description="Basic residues" evidence="2">
    <location>
        <begin position="22"/>
        <end position="31"/>
    </location>
</feature>
<dbReference type="GO" id="GO:0005730">
    <property type="term" value="C:nucleolus"/>
    <property type="evidence" value="ECO:0007669"/>
    <property type="project" value="TreeGrafter"/>
</dbReference>
<evidence type="ECO:0000256" key="2">
    <source>
        <dbReference type="SAM" id="MobiDB-lite"/>
    </source>
</evidence>
<reference evidence="3 4" key="1">
    <citation type="journal article" date="2007" name="Nature">
        <title>Evolution of genes and genomes on the Drosophila phylogeny.</title>
        <authorList>
            <consortium name="Drosophila 12 Genomes Consortium"/>
            <person name="Clark A.G."/>
            <person name="Eisen M.B."/>
            <person name="Smith D.R."/>
            <person name="Bergman C.M."/>
            <person name="Oliver B."/>
            <person name="Markow T.A."/>
            <person name="Kaufman T.C."/>
            <person name="Kellis M."/>
            <person name="Gelbart W."/>
            <person name="Iyer V.N."/>
            <person name="Pollard D.A."/>
            <person name="Sackton T.B."/>
            <person name="Larracuente A.M."/>
            <person name="Singh N.D."/>
            <person name="Abad J.P."/>
            <person name="Abt D.N."/>
            <person name="Adryan B."/>
            <person name="Aguade M."/>
            <person name="Akashi H."/>
            <person name="Anderson W.W."/>
            <person name="Aquadro C.F."/>
            <person name="Ardell D.H."/>
            <person name="Arguello R."/>
            <person name="Artieri C.G."/>
            <person name="Barbash D.A."/>
            <person name="Barker D."/>
            <person name="Barsanti P."/>
            <person name="Batterham P."/>
            <person name="Batzoglou S."/>
            <person name="Begun D."/>
            <person name="Bhutkar A."/>
            <person name="Blanco E."/>
            <person name="Bosak S.A."/>
            <person name="Bradley R.K."/>
            <person name="Brand A.D."/>
            <person name="Brent M.R."/>
            <person name="Brooks A.N."/>
            <person name="Brown R.H."/>
            <person name="Butlin R.K."/>
            <person name="Caggese C."/>
            <person name="Calvi B.R."/>
            <person name="Bernardo de Carvalho A."/>
            <person name="Caspi A."/>
            <person name="Castrezana S."/>
            <person name="Celniker S.E."/>
            <person name="Chang J.L."/>
            <person name="Chapple C."/>
            <person name="Chatterji S."/>
            <person name="Chinwalla A."/>
            <person name="Civetta A."/>
            <person name="Clifton S.W."/>
            <person name="Comeron J.M."/>
            <person name="Costello J.C."/>
            <person name="Coyne J.A."/>
            <person name="Daub J."/>
            <person name="David R.G."/>
            <person name="Delcher A.L."/>
            <person name="Delehaunty K."/>
            <person name="Do C.B."/>
            <person name="Ebling H."/>
            <person name="Edwards K."/>
            <person name="Eickbush T."/>
            <person name="Evans J.D."/>
            <person name="Filipski A."/>
            <person name="Findeiss S."/>
            <person name="Freyhult E."/>
            <person name="Fulton L."/>
            <person name="Fulton R."/>
            <person name="Garcia A.C."/>
            <person name="Gardiner A."/>
            <person name="Garfield D.A."/>
            <person name="Garvin B.E."/>
            <person name="Gibson G."/>
            <person name="Gilbert D."/>
            <person name="Gnerre S."/>
            <person name="Godfrey J."/>
            <person name="Good R."/>
            <person name="Gotea V."/>
            <person name="Gravely B."/>
            <person name="Greenberg A.J."/>
            <person name="Griffiths-Jones S."/>
            <person name="Gross S."/>
            <person name="Guigo R."/>
            <person name="Gustafson E.A."/>
            <person name="Haerty W."/>
            <person name="Hahn M.W."/>
            <person name="Halligan D.L."/>
            <person name="Halpern A.L."/>
            <person name="Halter G.M."/>
            <person name="Han M.V."/>
            <person name="Heger A."/>
            <person name="Hillier L."/>
            <person name="Hinrichs A.S."/>
            <person name="Holmes I."/>
            <person name="Hoskins R.A."/>
            <person name="Hubisz M.J."/>
            <person name="Hultmark D."/>
            <person name="Huntley M.A."/>
            <person name="Jaffe D.B."/>
            <person name="Jagadeeshan S."/>
            <person name="Jeck W.R."/>
            <person name="Johnson J."/>
            <person name="Jones C.D."/>
            <person name="Jordan W.C."/>
            <person name="Karpen G.H."/>
            <person name="Kataoka E."/>
            <person name="Keightley P.D."/>
            <person name="Kheradpour P."/>
            <person name="Kirkness E.F."/>
            <person name="Koerich L.B."/>
            <person name="Kristiansen K."/>
            <person name="Kudrna D."/>
            <person name="Kulathinal R.J."/>
            <person name="Kumar S."/>
            <person name="Kwok R."/>
            <person name="Lander E."/>
            <person name="Langley C.H."/>
            <person name="Lapoint R."/>
            <person name="Lazzaro B.P."/>
            <person name="Lee S.J."/>
            <person name="Levesque L."/>
            <person name="Li R."/>
            <person name="Lin C.F."/>
            <person name="Lin M.F."/>
            <person name="Lindblad-Toh K."/>
            <person name="Llopart A."/>
            <person name="Long M."/>
            <person name="Low L."/>
            <person name="Lozovsky E."/>
            <person name="Lu J."/>
            <person name="Luo M."/>
            <person name="Machado C.A."/>
            <person name="Makalowski W."/>
            <person name="Marzo M."/>
            <person name="Matsuda M."/>
            <person name="Matzkin L."/>
            <person name="McAllister B."/>
            <person name="McBride C.S."/>
            <person name="McKernan B."/>
            <person name="McKernan K."/>
            <person name="Mendez-Lago M."/>
            <person name="Minx P."/>
            <person name="Mollenhauer M.U."/>
            <person name="Montooth K."/>
            <person name="Mount S.M."/>
            <person name="Mu X."/>
            <person name="Myers E."/>
            <person name="Negre B."/>
            <person name="Newfeld S."/>
            <person name="Nielsen R."/>
            <person name="Noor M.A."/>
            <person name="O'Grady P."/>
            <person name="Pachter L."/>
            <person name="Papaceit M."/>
            <person name="Parisi M.J."/>
            <person name="Parisi M."/>
            <person name="Parts L."/>
            <person name="Pedersen J.S."/>
            <person name="Pesole G."/>
            <person name="Phillippy A.M."/>
            <person name="Ponting C.P."/>
            <person name="Pop M."/>
            <person name="Porcelli D."/>
            <person name="Powell J.R."/>
            <person name="Prohaska S."/>
            <person name="Pruitt K."/>
            <person name="Puig M."/>
            <person name="Quesneville H."/>
            <person name="Ram K.R."/>
            <person name="Rand D."/>
            <person name="Rasmussen M.D."/>
            <person name="Reed L.K."/>
            <person name="Reenan R."/>
            <person name="Reily A."/>
            <person name="Remington K.A."/>
            <person name="Rieger T.T."/>
            <person name="Ritchie M.G."/>
            <person name="Robin C."/>
            <person name="Rogers Y.H."/>
            <person name="Rohde C."/>
            <person name="Rozas J."/>
            <person name="Rubenfield M.J."/>
            <person name="Ruiz A."/>
            <person name="Russo S."/>
            <person name="Salzberg S.L."/>
            <person name="Sanchez-Gracia A."/>
            <person name="Saranga D.J."/>
            <person name="Sato H."/>
            <person name="Schaeffer S.W."/>
            <person name="Schatz M.C."/>
            <person name="Schlenke T."/>
            <person name="Schwartz R."/>
            <person name="Segarra C."/>
            <person name="Singh R.S."/>
            <person name="Sirot L."/>
            <person name="Sirota M."/>
            <person name="Sisneros N.B."/>
            <person name="Smith C.D."/>
            <person name="Smith T.F."/>
            <person name="Spieth J."/>
            <person name="Stage D.E."/>
            <person name="Stark A."/>
            <person name="Stephan W."/>
            <person name="Strausberg R.L."/>
            <person name="Strempel S."/>
            <person name="Sturgill D."/>
            <person name="Sutton G."/>
            <person name="Sutton G.G."/>
            <person name="Tao W."/>
            <person name="Teichmann S."/>
            <person name="Tobari Y.N."/>
            <person name="Tomimura Y."/>
            <person name="Tsolas J.M."/>
            <person name="Valente V.L."/>
            <person name="Venter E."/>
            <person name="Venter J.C."/>
            <person name="Vicario S."/>
            <person name="Vieira F.G."/>
            <person name="Vilella A.J."/>
            <person name="Villasante A."/>
            <person name="Walenz B."/>
            <person name="Wang J."/>
            <person name="Wasserman M."/>
            <person name="Watts T."/>
            <person name="Wilson D."/>
            <person name="Wilson R.K."/>
            <person name="Wing R.A."/>
            <person name="Wolfner M.F."/>
            <person name="Wong A."/>
            <person name="Wong G.K."/>
            <person name="Wu C.I."/>
            <person name="Wu G."/>
            <person name="Yamamoto D."/>
            <person name="Yang H.P."/>
            <person name="Yang S.P."/>
            <person name="Yorke J.A."/>
            <person name="Yoshida K."/>
            <person name="Zdobnov E."/>
            <person name="Zhang P."/>
            <person name="Zhang Y."/>
            <person name="Zimin A.V."/>
            <person name="Baldwin J."/>
            <person name="Abdouelleil A."/>
            <person name="Abdulkadir J."/>
            <person name="Abebe A."/>
            <person name="Abera B."/>
            <person name="Abreu J."/>
            <person name="Acer S.C."/>
            <person name="Aftuck L."/>
            <person name="Alexander A."/>
            <person name="An P."/>
            <person name="Anderson E."/>
            <person name="Anderson S."/>
            <person name="Arachi H."/>
            <person name="Azer M."/>
            <person name="Bachantsang P."/>
            <person name="Barry A."/>
            <person name="Bayul T."/>
            <person name="Berlin A."/>
            <person name="Bessette D."/>
            <person name="Bloom T."/>
            <person name="Blye J."/>
            <person name="Boguslavskiy L."/>
            <person name="Bonnet C."/>
            <person name="Boukhgalter B."/>
            <person name="Bourzgui I."/>
            <person name="Brown A."/>
            <person name="Cahill P."/>
            <person name="Channer S."/>
            <person name="Cheshatsang Y."/>
            <person name="Chuda L."/>
            <person name="Citroen M."/>
            <person name="Collymore A."/>
            <person name="Cooke P."/>
            <person name="Costello M."/>
            <person name="D'Aco K."/>
            <person name="Daza R."/>
            <person name="De Haan G."/>
            <person name="DeGray S."/>
            <person name="DeMaso C."/>
            <person name="Dhargay N."/>
            <person name="Dooley K."/>
            <person name="Dooley E."/>
            <person name="Doricent M."/>
            <person name="Dorje P."/>
            <person name="Dorjee K."/>
            <person name="Dupes A."/>
            <person name="Elong R."/>
            <person name="Falk J."/>
            <person name="Farina A."/>
            <person name="Faro S."/>
            <person name="Ferguson D."/>
            <person name="Fisher S."/>
            <person name="Foley C.D."/>
            <person name="Franke A."/>
            <person name="Friedrich D."/>
            <person name="Gadbois L."/>
            <person name="Gearin G."/>
            <person name="Gearin C.R."/>
            <person name="Giannoukos G."/>
            <person name="Goode T."/>
            <person name="Graham J."/>
            <person name="Grandbois E."/>
            <person name="Grewal S."/>
            <person name="Gyaltsen K."/>
            <person name="Hafez N."/>
            <person name="Hagos B."/>
            <person name="Hall J."/>
            <person name="Henson C."/>
            <person name="Hollinger A."/>
            <person name="Honan T."/>
            <person name="Huard M.D."/>
            <person name="Hughes L."/>
            <person name="Hurhula B."/>
            <person name="Husby M.E."/>
            <person name="Kamat A."/>
            <person name="Kanga B."/>
            <person name="Kashin S."/>
            <person name="Khazanovich D."/>
            <person name="Kisner P."/>
            <person name="Lance K."/>
            <person name="Lara M."/>
            <person name="Lee W."/>
            <person name="Lennon N."/>
            <person name="Letendre F."/>
            <person name="LeVine R."/>
            <person name="Lipovsky A."/>
            <person name="Liu X."/>
            <person name="Liu J."/>
            <person name="Liu S."/>
            <person name="Lokyitsang T."/>
            <person name="Lokyitsang Y."/>
            <person name="Lubonja R."/>
            <person name="Lui A."/>
            <person name="MacDonald P."/>
            <person name="Magnisalis V."/>
            <person name="Maru K."/>
            <person name="Matthews C."/>
            <person name="McCusker W."/>
            <person name="McDonough S."/>
            <person name="Mehta T."/>
            <person name="Meldrim J."/>
            <person name="Meneus L."/>
            <person name="Mihai O."/>
            <person name="Mihalev A."/>
            <person name="Mihova T."/>
            <person name="Mittelman R."/>
            <person name="Mlenga V."/>
            <person name="Montmayeur A."/>
            <person name="Mulrain L."/>
            <person name="Navidi A."/>
            <person name="Naylor J."/>
            <person name="Negash T."/>
            <person name="Nguyen T."/>
            <person name="Nguyen N."/>
            <person name="Nicol R."/>
            <person name="Norbu C."/>
            <person name="Norbu N."/>
            <person name="Novod N."/>
            <person name="O'Neill B."/>
            <person name="Osman S."/>
            <person name="Markiewicz E."/>
            <person name="Oyono O.L."/>
            <person name="Patti C."/>
            <person name="Phunkhang P."/>
            <person name="Pierre F."/>
            <person name="Priest M."/>
            <person name="Raghuraman S."/>
            <person name="Rege F."/>
            <person name="Reyes R."/>
            <person name="Rise C."/>
            <person name="Rogov P."/>
            <person name="Ross K."/>
            <person name="Ryan E."/>
            <person name="Settipalli S."/>
            <person name="Shea T."/>
            <person name="Sherpa N."/>
            <person name="Shi L."/>
            <person name="Shih D."/>
            <person name="Sparrow T."/>
            <person name="Spaulding J."/>
            <person name="Stalker J."/>
            <person name="Stange-Thomann N."/>
            <person name="Stavropoulos S."/>
            <person name="Stone C."/>
            <person name="Strader C."/>
            <person name="Tesfaye S."/>
            <person name="Thomson T."/>
            <person name="Thoulutsang Y."/>
            <person name="Thoulutsang D."/>
            <person name="Topham K."/>
            <person name="Topping I."/>
            <person name="Tsamla T."/>
            <person name="Vassiliev H."/>
            <person name="Vo A."/>
            <person name="Wangchuk T."/>
            <person name="Wangdi T."/>
            <person name="Weiand M."/>
            <person name="Wilkinson J."/>
            <person name="Wilson A."/>
            <person name="Yadav S."/>
            <person name="Young G."/>
            <person name="Yu Q."/>
            <person name="Zembek L."/>
            <person name="Zhong D."/>
            <person name="Zimmer A."/>
            <person name="Zwirko Z."/>
            <person name="Jaffe D.B."/>
            <person name="Alvarez P."/>
            <person name="Brockman W."/>
            <person name="Butler J."/>
            <person name="Chin C."/>
            <person name="Gnerre S."/>
            <person name="Grabherr M."/>
            <person name="Kleber M."/>
            <person name="Mauceli E."/>
            <person name="MacCallum I."/>
        </authorList>
    </citation>
    <scope>NUCLEOTIDE SEQUENCE [LARGE SCALE GENOMIC DNA]</scope>
    <source>
        <strain evidence="4">Tucson 15081-1352.22</strain>
    </source>
</reference>
<protein>
    <recommendedName>
        <fullName evidence="5">Protein FAM32A</fullName>
    </recommendedName>
</protein>
<dbReference type="Proteomes" id="UP000009192">
    <property type="component" value="Unassembled WGS sequence"/>
</dbReference>